<evidence type="ECO:0000256" key="1">
    <source>
        <dbReference type="ARBA" id="ARBA00022722"/>
    </source>
</evidence>
<dbReference type="GO" id="GO:0003676">
    <property type="term" value="F:nucleic acid binding"/>
    <property type="evidence" value="ECO:0007669"/>
    <property type="project" value="InterPro"/>
</dbReference>
<evidence type="ECO:0000313" key="5">
    <source>
        <dbReference type="EMBL" id="WEK55263.1"/>
    </source>
</evidence>
<keyword evidence="2" id="KW-0378">Hydrolase</keyword>
<evidence type="ECO:0000313" key="6">
    <source>
        <dbReference type="Proteomes" id="UP001178662"/>
    </source>
</evidence>
<evidence type="ECO:0000259" key="4">
    <source>
        <dbReference type="SMART" id="SM00479"/>
    </source>
</evidence>
<dbReference type="SUPFAM" id="SSF53098">
    <property type="entry name" value="Ribonuclease H-like"/>
    <property type="match status" value="1"/>
</dbReference>
<dbReference type="GO" id="GO:0008408">
    <property type="term" value="F:3'-5' exonuclease activity"/>
    <property type="evidence" value="ECO:0007669"/>
    <property type="project" value="TreeGrafter"/>
</dbReference>
<name>A0AA95F1N8_9BACL</name>
<dbReference type="PANTHER" id="PTHR30231">
    <property type="entry name" value="DNA POLYMERASE III SUBUNIT EPSILON"/>
    <property type="match status" value="1"/>
</dbReference>
<evidence type="ECO:0000256" key="3">
    <source>
        <dbReference type="ARBA" id="ARBA00022839"/>
    </source>
</evidence>
<dbReference type="GO" id="GO:0045004">
    <property type="term" value="P:DNA replication proofreading"/>
    <property type="evidence" value="ECO:0007669"/>
    <property type="project" value="TreeGrafter"/>
</dbReference>
<dbReference type="InterPro" id="IPR013520">
    <property type="entry name" value="Ribonucl_H"/>
</dbReference>
<dbReference type="InterPro" id="IPR012337">
    <property type="entry name" value="RNaseH-like_sf"/>
</dbReference>
<proteinExistence type="predicted"/>
<dbReference type="InterPro" id="IPR036397">
    <property type="entry name" value="RNaseH_sf"/>
</dbReference>
<dbReference type="FunFam" id="3.30.420.10:FF:000045">
    <property type="entry name" value="3'-5' exonuclease DinG"/>
    <property type="match status" value="1"/>
</dbReference>
<organism evidence="5 6">
    <name type="scientific">Candidatus Cohnella colombiensis</name>
    <dbReference type="NCBI Taxonomy" id="3121368"/>
    <lineage>
        <taxon>Bacteria</taxon>
        <taxon>Bacillati</taxon>
        <taxon>Bacillota</taxon>
        <taxon>Bacilli</taxon>
        <taxon>Bacillales</taxon>
        <taxon>Paenibacillaceae</taxon>
        <taxon>Cohnella</taxon>
    </lineage>
</organism>
<dbReference type="Gene3D" id="3.30.420.10">
    <property type="entry name" value="Ribonuclease H-like superfamily/Ribonuclease H"/>
    <property type="match status" value="1"/>
</dbReference>
<keyword evidence="3 5" id="KW-0269">Exonuclease</keyword>
<dbReference type="AlphaFoldDB" id="A0AA95F1N8"/>
<keyword evidence="6" id="KW-1185">Reference proteome</keyword>
<dbReference type="GO" id="GO:0005829">
    <property type="term" value="C:cytosol"/>
    <property type="evidence" value="ECO:0007669"/>
    <property type="project" value="TreeGrafter"/>
</dbReference>
<dbReference type="CDD" id="cd06127">
    <property type="entry name" value="DEDDh"/>
    <property type="match status" value="1"/>
</dbReference>
<protein>
    <submittedName>
        <fullName evidence="5">3'-5' exonuclease</fullName>
    </submittedName>
</protein>
<dbReference type="EMBL" id="CP119317">
    <property type="protein sequence ID" value="WEK55263.1"/>
    <property type="molecule type" value="Genomic_DNA"/>
</dbReference>
<dbReference type="Proteomes" id="UP001178662">
    <property type="component" value="Chromosome"/>
</dbReference>
<accession>A0AA95F1N8</accession>
<feature type="domain" description="Exonuclease" evidence="4">
    <location>
        <begin position="5"/>
        <end position="169"/>
    </location>
</feature>
<evidence type="ECO:0000256" key="2">
    <source>
        <dbReference type="ARBA" id="ARBA00022801"/>
    </source>
</evidence>
<keyword evidence="1" id="KW-0540">Nuclease</keyword>
<sequence length="205" mass="23130">MNLNNITVLDFETSGLDPARDRVIEMAAIRCYNGEVVSQFSTLVKFEGKLAPKITEITGITADELVNGMDEDTAFRILNRIIGNSTLVAHNALFDLSFLHHALTRLANRTFTNSFIDTLTISRMRHLYPHNLTEMCNRFGIVLEGAHRSLNDVYGCWKLLEKLNEEKSVQADLNRLGYLEKYGAPKWAPQNAIVSPIVIQYASEK</sequence>
<dbReference type="Pfam" id="PF00929">
    <property type="entry name" value="RNase_T"/>
    <property type="match status" value="1"/>
</dbReference>
<dbReference type="SMART" id="SM00479">
    <property type="entry name" value="EXOIII"/>
    <property type="match status" value="1"/>
</dbReference>
<reference evidence="5" key="1">
    <citation type="submission" date="2023-03" db="EMBL/GenBank/DDBJ databases">
        <title>Andean soil-derived lignocellulolytic bacterial consortium as a source of novel taxa and putative plastic-active enzymes.</title>
        <authorList>
            <person name="Diaz-Garcia L."/>
            <person name="Chuvochina M."/>
            <person name="Feuerriegel G."/>
            <person name="Bunk B."/>
            <person name="Sproer C."/>
            <person name="Streit W.R."/>
            <person name="Rodriguez L.M."/>
            <person name="Overmann J."/>
            <person name="Jimenez D.J."/>
        </authorList>
    </citation>
    <scope>NUCLEOTIDE SEQUENCE</scope>
    <source>
        <strain evidence="5">MAG 2441</strain>
    </source>
</reference>
<gene>
    <name evidence="5" type="ORF">P0Y55_04150</name>
</gene>
<dbReference type="PANTHER" id="PTHR30231:SF41">
    <property type="entry name" value="DNA POLYMERASE III SUBUNIT EPSILON"/>
    <property type="match status" value="1"/>
</dbReference>